<keyword evidence="2" id="KW-0813">Transport</keyword>
<feature type="transmembrane region" description="Helical" evidence="9">
    <location>
        <begin position="99"/>
        <end position="121"/>
    </location>
</feature>
<evidence type="ECO:0000256" key="8">
    <source>
        <dbReference type="ARBA" id="ARBA00037998"/>
    </source>
</evidence>
<dbReference type="PANTHER" id="PTHR11795">
    <property type="entry name" value="BRANCHED-CHAIN AMINO ACID TRANSPORT SYSTEM PERMEASE PROTEIN LIVH"/>
    <property type="match status" value="1"/>
</dbReference>
<comment type="similarity">
    <text evidence="8">Belongs to the binding-protein-dependent transport system permease family. LivHM subfamily.</text>
</comment>
<proteinExistence type="inferred from homology"/>
<dbReference type="Pfam" id="PF02653">
    <property type="entry name" value="BPD_transp_2"/>
    <property type="match status" value="1"/>
</dbReference>
<protein>
    <submittedName>
        <fullName evidence="10">Branched-chain amino acid ABC transporter permease</fullName>
    </submittedName>
</protein>
<dbReference type="RefSeq" id="WP_153356589.1">
    <property type="nucleotide sequence ID" value="NZ_JAYKOO010000005.1"/>
</dbReference>
<dbReference type="GO" id="GO:0022857">
    <property type="term" value="F:transmembrane transporter activity"/>
    <property type="evidence" value="ECO:0007669"/>
    <property type="project" value="InterPro"/>
</dbReference>
<evidence type="ECO:0000256" key="4">
    <source>
        <dbReference type="ARBA" id="ARBA00022692"/>
    </source>
</evidence>
<dbReference type="CDD" id="cd06582">
    <property type="entry name" value="TM_PBP1_LivH_like"/>
    <property type="match status" value="1"/>
</dbReference>
<dbReference type="Proteomes" id="UP000435138">
    <property type="component" value="Unassembled WGS sequence"/>
</dbReference>
<dbReference type="EMBL" id="WIXI01000047">
    <property type="protein sequence ID" value="MQY48362.1"/>
    <property type="molecule type" value="Genomic_DNA"/>
</dbReference>
<dbReference type="GO" id="GO:0005886">
    <property type="term" value="C:plasma membrane"/>
    <property type="evidence" value="ECO:0007669"/>
    <property type="project" value="UniProtKB-SubCell"/>
</dbReference>
<keyword evidence="6 9" id="KW-1133">Transmembrane helix</keyword>
<sequence length="298" mass="31228">MVYLLQQIANAVPLASLYAALAFGYAIAFAVTHRADLTYGALFAFSGHLLLLGTHFGWNRLWLVLPAALSLGAFLALVGGLAIAALVGRHVQLPLKHIAPNALIVASLGIVLVLMEAARLVAGSRELWLSPFLNQPLSLPLGATATITLTLIQLINAAILLLLIALGHLVLVKHRAGRIWRAVSDDAHAAELLGVDAGRAFVLAYVAAAFYACAGGILSTAYYGTMDFGAGLLFGLKVVLIAAAGGHAHPLRAACGAALIGLAETLWSGYGPILWRDLVVVSALVVVLVFSRKERVVP</sequence>
<feature type="transmembrane region" description="Helical" evidence="9">
    <location>
        <begin position="12"/>
        <end position="32"/>
    </location>
</feature>
<comment type="subcellular location">
    <subcellularLocation>
        <location evidence="1">Cell membrane</location>
        <topology evidence="1">Multi-pass membrane protein</topology>
    </subcellularLocation>
</comment>
<dbReference type="InterPro" id="IPR001851">
    <property type="entry name" value="ABC_transp_permease"/>
</dbReference>
<accession>A0A6A8AAY2</accession>
<evidence type="ECO:0000256" key="2">
    <source>
        <dbReference type="ARBA" id="ARBA00022448"/>
    </source>
</evidence>
<keyword evidence="11" id="KW-1185">Reference proteome</keyword>
<feature type="transmembrane region" description="Helical" evidence="9">
    <location>
        <begin position="141"/>
        <end position="171"/>
    </location>
</feature>
<feature type="transmembrane region" description="Helical" evidence="9">
    <location>
        <begin position="202"/>
        <end position="222"/>
    </location>
</feature>
<gene>
    <name evidence="10" type="ORF">GAO09_20225</name>
</gene>
<dbReference type="GO" id="GO:0006865">
    <property type="term" value="P:amino acid transport"/>
    <property type="evidence" value="ECO:0007669"/>
    <property type="project" value="UniProtKB-KW"/>
</dbReference>
<feature type="transmembrane region" description="Helical" evidence="9">
    <location>
        <begin position="273"/>
        <end position="291"/>
    </location>
</feature>
<evidence type="ECO:0000256" key="6">
    <source>
        <dbReference type="ARBA" id="ARBA00022989"/>
    </source>
</evidence>
<reference evidence="10 11" key="1">
    <citation type="submission" date="2019-11" db="EMBL/GenBank/DDBJ databases">
        <title>Genome analysis of Rhizobacterium cereale a novel genus and species isolated from maize roots in North Spain.</title>
        <authorList>
            <person name="Menendez E."/>
            <person name="Flores-Felix J.D."/>
            <person name="Ramirez-Bahena M.-H."/>
            <person name="Igual J.M."/>
            <person name="Garcia-Fraile P."/>
            <person name="Peix A."/>
            <person name="Velazquez E."/>
        </authorList>
    </citation>
    <scope>NUCLEOTIDE SEQUENCE [LARGE SCALE GENOMIC DNA]</scope>
    <source>
        <strain evidence="10 11">RZME27</strain>
    </source>
</reference>
<evidence type="ECO:0000256" key="9">
    <source>
        <dbReference type="SAM" id="Phobius"/>
    </source>
</evidence>
<dbReference type="PANTHER" id="PTHR11795:SF445">
    <property type="entry name" value="AMINO ACID ABC TRANSPORTER PERMEASE PROTEIN"/>
    <property type="match status" value="1"/>
</dbReference>
<keyword evidence="4 9" id="KW-0812">Transmembrane</keyword>
<evidence type="ECO:0000313" key="10">
    <source>
        <dbReference type="EMBL" id="MQY48362.1"/>
    </source>
</evidence>
<keyword evidence="5" id="KW-0029">Amino-acid transport</keyword>
<feature type="transmembrane region" description="Helical" evidence="9">
    <location>
        <begin position="64"/>
        <end position="87"/>
    </location>
</feature>
<organism evidence="10 11">
    <name type="scientific">Endobacterium cereale</name>
    <dbReference type="NCBI Taxonomy" id="2663029"/>
    <lineage>
        <taxon>Bacteria</taxon>
        <taxon>Pseudomonadati</taxon>
        <taxon>Pseudomonadota</taxon>
        <taxon>Alphaproteobacteria</taxon>
        <taxon>Hyphomicrobiales</taxon>
        <taxon>Rhizobiaceae</taxon>
        <taxon>Endobacterium</taxon>
    </lineage>
</organism>
<comment type="caution">
    <text evidence="10">The sequence shown here is derived from an EMBL/GenBank/DDBJ whole genome shotgun (WGS) entry which is preliminary data.</text>
</comment>
<keyword evidence="7 9" id="KW-0472">Membrane</keyword>
<name>A0A6A8AAY2_9HYPH</name>
<evidence type="ECO:0000256" key="7">
    <source>
        <dbReference type="ARBA" id="ARBA00023136"/>
    </source>
</evidence>
<dbReference type="InterPro" id="IPR052157">
    <property type="entry name" value="BCAA_transport_permease"/>
</dbReference>
<evidence type="ECO:0000256" key="3">
    <source>
        <dbReference type="ARBA" id="ARBA00022475"/>
    </source>
</evidence>
<feature type="transmembrane region" description="Helical" evidence="9">
    <location>
        <begin position="39"/>
        <end position="58"/>
    </location>
</feature>
<evidence type="ECO:0000313" key="11">
    <source>
        <dbReference type="Proteomes" id="UP000435138"/>
    </source>
</evidence>
<dbReference type="AlphaFoldDB" id="A0A6A8AAY2"/>
<keyword evidence="3" id="KW-1003">Cell membrane</keyword>
<evidence type="ECO:0000256" key="5">
    <source>
        <dbReference type="ARBA" id="ARBA00022970"/>
    </source>
</evidence>
<evidence type="ECO:0000256" key="1">
    <source>
        <dbReference type="ARBA" id="ARBA00004651"/>
    </source>
</evidence>